<organism evidence="2 3">
    <name type="scientific">Diacronema lutheri</name>
    <name type="common">Unicellular marine alga</name>
    <name type="synonym">Monochrysis lutheri</name>
    <dbReference type="NCBI Taxonomy" id="2081491"/>
    <lineage>
        <taxon>Eukaryota</taxon>
        <taxon>Haptista</taxon>
        <taxon>Haptophyta</taxon>
        <taxon>Pavlovophyceae</taxon>
        <taxon>Pavlovales</taxon>
        <taxon>Pavlovaceae</taxon>
        <taxon>Diacronema</taxon>
    </lineage>
</organism>
<evidence type="ECO:0000313" key="3">
    <source>
        <dbReference type="Proteomes" id="UP000751190"/>
    </source>
</evidence>
<comment type="caution">
    <text evidence="2">The sequence shown here is derived from an EMBL/GenBank/DDBJ whole genome shotgun (WGS) entry which is preliminary data.</text>
</comment>
<keyword evidence="1" id="KW-0732">Signal</keyword>
<name>A0A8J5XNI4_DIALT</name>
<dbReference type="SUPFAM" id="SSF54236">
    <property type="entry name" value="Ubiquitin-like"/>
    <property type="match status" value="1"/>
</dbReference>
<dbReference type="OrthoDB" id="10251089at2759"/>
<evidence type="ECO:0008006" key="4">
    <source>
        <dbReference type="Google" id="ProtNLM"/>
    </source>
</evidence>
<dbReference type="Gene3D" id="3.10.20.90">
    <property type="entry name" value="Phosphatidylinositol 3-kinase Catalytic Subunit, Chain A, domain 1"/>
    <property type="match status" value="1"/>
</dbReference>
<dbReference type="GO" id="GO:0031625">
    <property type="term" value="F:ubiquitin protein ligase binding"/>
    <property type="evidence" value="ECO:0007669"/>
    <property type="project" value="TreeGrafter"/>
</dbReference>
<dbReference type="PANTHER" id="PTHR12710">
    <property type="entry name" value="NUCLEAR PROTEIN LOCALIZATION 4"/>
    <property type="match status" value="1"/>
</dbReference>
<dbReference type="GO" id="GO:0005634">
    <property type="term" value="C:nucleus"/>
    <property type="evidence" value="ECO:0007669"/>
    <property type="project" value="TreeGrafter"/>
</dbReference>
<gene>
    <name evidence="2" type="ORF">KFE25_012560</name>
</gene>
<dbReference type="InterPro" id="IPR016563">
    <property type="entry name" value="Npl4"/>
</dbReference>
<accession>A0A8J5XNI4</accession>
<dbReference type="AlphaFoldDB" id="A0A8J5XNI4"/>
<protein>
    <recommendedName>
        <fullName evidence="4">Nuclear pore localisation protein NPL4 C-terminal domain-containing protein</fullName>
    </recommendedName>
</protein>
<keyword evidence="3" id="KW-1185">Reference proteome</keyword>
<sequence length="543" mass="56376">MLSLALRVALLVAAATDAPAARGWRVAVVRPAAGARDPQRASPRLVSALRGGAAAAPGAGATASTAAGAPAAIVVRVRTREGVLRVSVPPNGEPTVADLQRLIEEQLGIAVASQGALSRAGGGSTPLDPAEALATAGVSHGTLLELEHSAEGSKVAAAVDTPPRPAGGRRPRARQLGDLMAEQEATQILLGTPADAVCRFVRVDEASCAAFLRECRAAGFATPRVAFLYGRPARAGRSRHGLEIAAIYAVPAEQAALGGARAREPPSECARARALCAHLGLRRVGWMVARASAAHKLSAAELAMAARLQQIEHERAAADPTDEEAAEAARCFVTLVATPRASRAKGRALGGSAREAEAVGADELSVEAFQPTAACVSLVRQAKLRPASSAAELFEPARAELAFVSAARTPWPNRTAPVEFFFARVFDVAQAAGWLGSDFARAPAYVPDGAPVGANADADVRVVLPDEALLELREHMAERGAAPLDELLLDWRLLLCAGALLGDEQLAQLCDAALETDTAGLLRAHQLLTRRIGERIGHADEDD</sequence>
<reference evidence="2" key="1">
    <citation type="submission" date="2021-05" db="EMBL/GenBank/DDBJ databases">
        <title>The genome of the haptophyte Pavlova lutheri (Diacronema luteri, Pavlovales) - a model for lipid biosynthesis in eukaryotic algae.</title>
        <authorList>
            <person name="Hulatt C.J."/>
            <person name="Posewitz M.C."/>
        </authorList>
    </citation>
    <scope>NUCLEOTIDE SEQUENCE</scope>
    <source>
        <strain evidence="2">NIVA-4/92</strain>
    </source>
</reference>
<dbReference type="GO" id="GO:0006511">
    <property type="term" value="P:ubiquitin-dependent protein catabolic process"/>
    <property type="evidence" value="ECO:0007669"/>
    <property type="project" value="InterPro"/>
</dbReference>
<dbReference type="Proteomes" id="UP000751190">
    <property type="component" value="Unassembled WGS sequence"/>
</dbReference>
<dbReference type="EMBL" id="JAGTXO010000011">
    <property type="protein sequence ID" value="KAG8465197.1"/>
    <property type="molecule type" value="Genomic_DNA"/>
</dbReference>
<dbReference type="PANTHER" id="PTHR12710:SF0">
    <property type="entry name" value="NUCLEAR PROTEIN LOCALIZATION PROTEIN 4 HOMOLOG"/>
    <property type="match status" value="1"/>
</dbReference>
<proteinExistence type="predicted"/>
<dbReference type="InterPro" id="IPR029071">
    <property type="entry name" value="Ubiquitin-like_domsf"/>
</dbReference>
<feature type="signal peptide" evidence="1">
    <location>
        <begin position="1"/>
        <end position="20"/>
    </location>
</feature>
<evidence type="ECO:0000313" key="2">
    <source>
        <dbReference type="EMBL" id="KAG8465197.1"/>
    </source>
</evidence>
<feature type="chain" id="PRO_5035145158" description="Nuclear pore localisation protein NPL4 C-terminal domain-containing protein" evidence="1">
    <location>
        <begin position="21"/>
        <end position="543"/>
    </location>
</feature>
<dbReference type="GO" id="GO:0043130">
    <property type="term" value="F:ubiquitin binding"/>
    <property type="evidence" value="ECO:0007669"/>
    <property type="project" value="TreeGrafter"/>
</dbReference>
<evidence type="ECO:0000256" key="1">
    <source>
        <dbReference type="SAM" id="SignalP"/>
    </source>
</evidence>